<gene>
    <name evidence="1" type="ORF">NEMVEDRAFT_v1g94190</name>
</gene>
<dbReference type="AlphaFoldDB" id="A7RUY2"/>
<dbReference type="GO" id="GO:0005739">
    <property type="term" value="C:mitochondrion"/>
    <property type="evidence" value="ECO:0000318"/>
    <property type="project" value="GO_Central"/>
</dbReference>
<dbReference type="EMBL" id="DS469541">
    <property type="protein sequence ID" value="EDO44830.1"/>
    <property type="molecule type" value="Genomic_DNA"/>
</dbReference>
<dbReference type="PhylomeDB" id="A7RUY2"/>
<evidence type="ECO:0000313" key="2">
    <source>
        <dbReference type="Proteomes" id="UP000001593"/>
    </source>
</evidence>
<feature type="non-terminal residue" evidence="1">
    <location>
        <position position="243"/>
    </location>
</feature>
<evidence type="ECO:0000313" key="1">
    <source>
        <dbReference type="EMBL" id="EDO44830.1"/>
    </source>
</evidence>
<dbReference type="PANTHER" id="PTHR13192:SF3">
    <property type="entry name" value="COBALAMIN TRAFFICKING PROTEIN CBLD"/>
    <property type="match status" value="1"/>
</dbReference>
<dbReference type="STRING" id="45351.A7RUY2"/>
<name>A7RUY2_NEMVE</name>
<dbReference type="InParanoid" id="A7RUY2"/>
<dbReference type="HOGENOM" id="CLU_066240_0_0_1"/>
<dbReference type="InterPro" id="IPR019362">
    <property type="entry name" value="MMADHC"/>
</dbReference>
<dbReference type="Proteomes" id="UP000001593">
    <property type="component" value="Unassembled WGS sequence"/>
</dbReference>
<dbReference type="eggNOG" id="KOG3994">
    <property type="taxonomic scope" value="Eukaryota"/>
</dbReference>
<accession>A7RUY2</accession>
<keyword evidence="2" id="KW-1185">Reference proteome</keyword>
<proteinExistence type="predicted"/>
<dbReference type="OMA" id="PECCGMI"/>
<organism evidence="1 2">
    <name type="scientific">Nematostella vectensis</name>
    <name type="common">Starlet sea anemone</name>
    <dbReference type="NCBI Taxonomy" id="45351"/>
    <lineage>
        <taxon>Eukaryota</taxon>
        <taxon>Metazoa</taxon>
        <taxon>Cnidaria</taxon>
        <taxon>Anthozoa</taxon>
        <taxon>Hexacorallia</taxon>
        <taxon>Actiniaria</taxon>
        <taxon>Edwardsiidae</taxon>
        <taxon>Nematostella</taxon>
    </lineage>
</organism>
<evidence type="ECO:0008006" key="3">
    <source>
        <dbReference type="Google" id="ProtNLM"/>
    </source>
</evidence>
<dbReference type="PANTHER" id="PTHR13192">
    <property type="entry name" value="MY011 PROTEIN"/>
    <property type="match status" value="1"/>
</dbReference>
<dbReference type="Pfam" id="PF10229">
    <property type="entry name" value="MMADHC"/>
    <property type="match status" value="1"/>
</dbReference>
<dbReference type="GO" id="GO:0009235">
    <property type="term" value="P:cobalamin metabolic process"/>
    <property type="evidence" value="ECO:0007669"/>
    <property type="project" value="InterPro"/>
</dbReference>
<protein>
    <recommendedName>
        <fullName evidence="3">Methylmalonic aciduria and homocystinuria type D homolog, mitochondrial-like</fullName>
    </recommendedName>
</protein>
<dbReference type="FunCoup" id="A7RUY2">
    <property type="interactions" value="504"/>
</dbReference>
<sequence length="243" mass="27227">WTDINLGPFAPKDPRFPLPGNVGLSCLTDKSPGILSTRRQPLMNAFLEAQSEQIRKEETMAAFCSSLNAKTAEPAIDMVHNVLFFLHFNINCSVQTCPSFLHRGFMELFPDKSLQPGDLTVISISQHSKNDMSLWNVDVEEEREQLMSNFVESAKEICNNLMAAGYWADFIDPSSGTSYFGPHTNTTLFETDERFNHLGFNVMDLGCCKVISHHLWGTYAFIGSLFTNAPADCDILSDVLHQH</sequence>
<reference evidence="1 2" key="1">
    <citation type="journal article" date="2007" name="Science">
        <title>Sea anemone genome reveals ancestral eumetazoan gene repertoire and genomic organization.</title>
        <authorList>
            <person name="Putnam N.H."/>
            <person name="Srivastava M."/>
            <person name="Hellsten U."/>
            <person name="Dirks B."/>
            <person name="Chapman J."/>
            <person name="Salamov A."/>
            <person name="Terry A."/>
            <person name="Shapiro H."/>
            <person name="Lindquist E."/>
            <person name="Kapitonov V.V."/>
            <person name="Jurka J."/>
            <person name="Genikhovich G."/>
            <person name="Grigoriev I.V."/>
            <person name="Lucas S.M."/>
            <person name="Steele R.E."/>
            <person name="Finnerty J.R."/>
            <person name="Technau U."/>
            <person name="Martindale M.Q."/>
            <person name="Rokhsar D.S."/>
        </authorList>
    </citation>
    <scope>NUCLEOTIDE SEQUENCE [LARGE SCALE GENOMIC DNA]</scope>
    <source>
        <strain evidence="2">CH2 X CH6</strain>
    </source>
</reference>